<dbReference type="GO" id="GO:0008097">
    <property type="term" value="F:5S rRNA binding"/>
    <property type="evidence" value="ECO:0007669"/>
    <property type="project" value="TreeGrafter"/>
</dbReference>
<keyword evidence="10" id="KW-1185">Reference proteome</keyword>
<evidence type="ECO:0000256" key="6">
    <source>
        <dbReference type="ARBA" id="ARBA00059887"/>
    </source>
</evidence>
<dbReference type="InterPro" id="IPR036967">
    <property type="entry name" value="Ribosomal_uS11_sf"/>
</dbReference>
<keyword evidence="4" id="KW-0496">Mitochondrion</keyword>
<evidence type="ECO:0000256" key="4">
    <source>
        <dbReference type="ARBA" id="ARBA00023128"/>
    </source>
</evidence>
<dbReference type="InterPro" id="IPR005484">
    <property type="entry name" value="Ribosomal_uL18_bac/plant/anim"/>
</dbReference>
<dbReference type="SUPFAM" id="SSF53137">
    <property type="entry name" value="Translational machinery components"/>
    <property type="match status" value="1"/>
</dbReference>
<evidence type="ECO:0000313" key="9">
    <source>
        <dbReference type="EMBL" id="KAG7458514.1"/>
    </source>
</evidence>
<dbReference type="InterPro" id="IPR057268">
    <property type="entry name" value="Ribosomal_L18"/>
</dbReference>
<dbReference type="GO" id="GO:0003735">
    <property type="term" value="F:structural constituent of ribosome"/>
    <property type="evidence" value="ECO:0007669"/>
    <property type="project" value="InterPro"/>
</dbReference>
<proteinExistence type="inferred from homology"/>
<dbReference type="Proteomes" id="UP001046870">
    <property type="component" value="Chromosome 20"/>
</dbReference>
<dbReference type="OrthoDB" id="1932324at2759"/>
<comment type="function">
    <text evidence="6">Together with thiosulfate sulfurtransferase (TST), acts as a mitochondrial import factor for the cytosolic 5S rRNA. The precursor form shows RNA chaperone activity; is able to fold the 5S rRNA into an import-competent conformation that is recognized by rhodanese (TST). Both the cytoplasmic and mitochondrial forms are able to bind to the helix IV-loop D in the gamma domain of the 5S rRNA.</text>
</comment>
<reference evidence="9" key="1">
    <citation type="submission" date="2021-01" db="EMBL/GenBank/DDBJ databases">
        <authorList>
            <person name="Zahm M."/>
            <person name="Roques C."/>
            <person name="Cabau C."/>
            <person name="Klopp C."/>
            <person name="Donnadieu C."/>
            <person name="Jouanno E."/>
            <person name="Lampietro C."/>
            <person name="Louis A."/>
            <person name="Herpin A."/>
            <person name="Echchiki A."/>
            <person name="Berthelot C."/>
            <person name="Parey E."/>
            <person name="Roest-Crollius H."/>
            <person name="Braasch I."/>
            <person name="Postlethwait J."/>
            <person name="Bobe J."/>
            <person name="Montfort J."/>
            <person name="Bouchez O."/>
            <person name="Begum T."/>
            <person name="Mejri S."/>
            <person name="Adams A."/>
            <person name="Chen W.-J."/>
            <person name="Guiguen Y."/>
        </authorList>
    </citation>
    <scope>NUCLEOTIDE SEQUENCE</scope>
    <source>
        <strain evidence="9">YG-15Mar2019-1</strain>
        <tissue evidence="9">Brain</tissue>
    </source>
</reference>
<evidence type="ECO:0000256" key="1">
    <source>
        <dbReference type="ARBA" id="ARBA00004173"/>
    </source>
</evidence>
<dbReference type="CDD" id="cd00432">
    <property type="entry name" value="Ribosomal_L18_L5e"/>
    <property type="match status" value="1"/>
</dbReference>
<comment type="similarity">
    <text evidence="2">Belongs to the universal ribosomal protein uL18 family.</text>
</comment>
<protein>
    <recommendedName>
        <fullName evidence="7">Large ribosomal subunit protein uL18m</fullName>
    </recommendedName>
    <alternativeName>
        <fullName evidence="8">39S ribosomal protein L18, mitochondrial</fullName>
    </alternativeName>
</protein>
<dbReference type="GO" id="GO:0005840">
    <property type="term" value="C:ribosome"/>
    <property type="evidence" value="ECO:0007669"/>
    <property type="project" value="UniProtKB-KW"/>
</dbReference>
<dbReference type="PANTHER" id="PTHR12899:SF3">
    <property type="entry name" value="LARGE RIBOSOMAL SUBUNIT PROTEIN UL18M"/>
    <property type="match status" value="1"/>
</dbReference>
<evidence type="ECO:0000256" key="7">
    <source>
        <dbReference type="ARBA" id="ARBA00069051"/>
    </source>
</evidence>
<evidence type="ECO:0000256" key="8">
    <source>
        <dbReference type="ARBA" id="ARBA00082661"/>
    </source>
</evidence>
<dbReference type="AlphaFoldDB" id="A0A9D3PEF9"/>
<dbReference type="Gene3D" id="3.30.420.80">
    <property type="entry name" value="Ribosomal protein S11"/>
    <property type="match status" value="1"/>
</dbReference>
<dbReference type="PANTHER" id="PTHR12899">
    <property type="entry name" value="39S RIBOSOMAL PROTEIN L18, MITOCHONDRIAL"/>
    <property type="match status" value="1"/>
</dbReference>
<evidence type="ECO:0000256" key="3">
    <source>
        <dbReference type="ARBA" id="ARBA00022980"/>
    </source>
</evidence>
<accession>A0A9D3PEF9</accession>
<organism evidence="9 10">
    <name type="scientific">Megalops atlanticus</name>
    <name type="common">Tarpon</name>
    <name type="synonym">Clupea gigantea</name>
    <dbReference type="NCBI Taxonomy" id="7932"/>
    <lineage>
        <taxon>Eukaryota</taxon>
        <taxon>Metazoa</taxon>
        <taxon>Chordata</taxon>
        <taxon>Craniata</taxon>
        <taxon>Vertebrata</taxon>
        <taxon>Euteleostomi</taxon>
        <taxon>Actinopterygii</taxon>
        <taxon>Neopterygii</taxon>
        <taxon>Teleostei</taxon>
        <taxon>Elopiformes</taxon>
        <taxon>Megalopidae</taxon>
        <taxon>Megalops</taxon>
    </lineage>
</organism>
<evidence type="ECO:0000256" key="5">
    <source>
        <dbReference type="ARBA" id="ARBA00023274"/>
    </source>
</evidence>
<comment type="subcellular location">
    <subcellularLocation>
        <location evidence="1">Mitochondrion</location>
    </subcellularLocation>
</comment>
<dbReference type="GO" id="GO:0005743">
    <property type="term" value="C:mitochondrial inner membrane"/>
    <property type="evidence" value="ECO:0007669"/>
    <property type="project" value="UniProtKB-ARBA"/>
</dbReference>
<keyword evidence="3" id="KW-0689">Ribosomal protein</keyword>
<evidence type="ECO:0000313" key="10">
    <source>
        <dbReference type="Proteomes" id="UP001046870"/>
    </source>
</evidence>
<dbReference type="GO" id="GO:0006412">
    <property type="term" value="P:translation"/>
    <property type="evidence" value="ECO:0007669"/>
    <property type="project" value="InterPro"/>
</dbReference>
<keyword evidence="5" id="KW-0687">Ribonucleoprotein</keyword>
<comment type="caution">
    <text evidence="9">The sequence shown here is derived from an EMBL/GenBank/DDBJ whole genome shotgun (WGS) entry which is preliminary data.</text>
</comment>
<dbReference type="GO" id="GO:1990904">
    <property type="term" value="C:ribonucleoprotein complex"/>
    <property type="evidence" value="ECO:0007669"/>
    <property type="project" value="UniProtKB-KW"/>
</dbReference>
<dbReference type="FunFam" id="3.30.420.80:FF:000005">
    <property type="entry name" value="39S ribosomal protein L18, mitochondrial"/>
    <property type="match status" value="1"/>
</dbReference>
<evidence type="ECO:0000256" key="2">
    <source>
        <dbReference type="ARBA" id="ARBA00007116"/>
    </source>
</evidence>
<name>A0A9D3PEF9_MEGAT</name>
<gene>
    <name evidence="9" type="ORF">MATL_G00220950</name>
</gene>
<sequence length="193" mass="21777">MAVWGDLGRNVLFLLGQVQRQGLRRGSGFGRCKNTVRCMTQAAPQPEPEADDNEHISKKFVNRNPRNLEQMALAVKDRGWSTVWPSRQCHHRLVFSRSQHHVTAEVFSPGSVAPVLSCSTREWAVKRELGPTRAVAACQAVGEVLAQRCREAGLLRVTFRAIPWQFRSQAVQKFRTAMKEGGVILSEPRRKYV</sequence>
<dbReference type="EMBL" id="JAFDVH010000020">
    <property type="protein sequence ID" value="KAG7458514.1"/>
    <property type="molecule type" value="Genomic_DNA"/>
</dbReference>